<evidence type="ECO:0000256" key="3">
    <source>
        <dbReference type="PIRSR" id="PIRSR006241-50"/>
    </source>
</evidence>
<dbReference type="AlphaFoldDB" id="A0A419EMZ1"/>
<dbReference type="EMBL" id="QZKI01000144">
    <property type="protein sequence ID" value="RJP63934.1"/>
    <property type="molecule type" value="Genomic_DNA"/>
</dbReference>
<evidence type="ECO:0000313" key="5">
    <source>
        <dbReference type="EMBL" id="RJP63934.1"/>
    </source>
</evidence>
<feature type="active site" description="Proton donor/acceptor" evidence="3">
    <location>
        <position position="146"/>
    </location>
</feature>
<sequence length="263" mass="29114">MAVEFSLCIEMIFPELPPVERLESVAAAGFQSVEIWDWKNKDLSKFAARCATLGLHVTNMSGQRSGSLVDANDFRTYSDEVSASIGVAKQLCCPNLMLLTNPLGPDGTVLHSYPHISEHVKRENCVRALSQLARLADSHGVHLLLEPLNTRIDHPGYWLDDADAAFEVIREVNHPNVRLLYDLYHMRAMGRNLFSDIEEHLSLIGYFHAADFPGRHEPGTGTIDFPSILRLLDSLGYDGTLGFELSPTASSEQALARLSTLIA</sequence>
<feature type="active site" description="Proton donor/acceptor" evidence="3">
    <location>
        <position position="244"/>
    </location>
</feature>
<dbReference type="InterPro" id="IPR013022">
    <property type="entry name" value="Xyl_isomerase-like_TIM-brl"/>
</dbReference>
<keyword evidence="1 2" id="KW-0413">Isomerase</keyword>
<comment type="similarity">
    <text evidence="2">Belongs to the hyi family.</text>
</comment>
<dbReference type="PANTHER" id="PTHR43489">
    <property type="entry name" value="ISOMERASE"/>
    <property type="match status" value="1"/>
</dbReference>
<dbReference type="Proteomes" id="UP000285961">
    <property type="component" value="Unassembled WGS sequence"/>
</dbReference>
<dbReference type="Pfam" id="PF01261">
    <property type="entry name" value="AP_endonuc_2"/>
    <property type="match status" value="1"/>
</dbReference>
<dbReference type="GO" id="GO:0016853">
    <property type="term" value="F:isomerase activity"/>
    <property type="evidence" value="ECO:0007669"/>
    <property type="project" value="UniProtKB-KW"/>
</dbReference>
<keyword evidence="5" id="KW-0255">Endonuclease</keyword>
<organism evidence="5 6">
    <name type="scientific">Candidatus Abyssobacteria bacterium SURF_17</name>
    <dbReference type="NCBI Taxonomy" id="2093361"/>
    <lineage>
        <taxon>Bacteria</taxon>
        <taxon>Pseudomonadati</taxon>
        <taxon>Candidatus Hydrogenedentota</taxon>
        <taxon>Candidatus Abyssobacteria</taxon>
    </lineage>
</organism>
<evidence type="ECO:0000256" key="1">
    <source>
        <dbReference type="ARBA" id="ARBA00023235"/>
    </source>
</evidence>
<dbReference type="SUPFAM" id="SSF51658">
    <property type="entry name" value="Xylose isomerase-like"/>
    <property type="match status" value="1"/>
</dbReference>
<dbReference type="Gene3D" id="3.20.20.150">
    <property type="entry name" value="Divalent-metal-dependent TIM barrel enzymes"/>
    <property type="match status" value="1"/>
</dbReference>
<evidence type="ECO:0000259" key="4">
    <source>
        <dbReference type="Pfam" id="PF01261"/>
    </source>
</evidence>
<protein>
    <submittedName>
        <fullName evidence="5">AP endonuclease</fullName>
    </submittedName>
</protein>
<feature type="domain" description="Xylose isomerase-like TIM barrel" evidence="4">
    <location>
        <begin position="23"/>
        <end position="258"/>
    </location>
</feature>
<dbReference type="PANTHER" id="PTHR43489:SF3">
    <property type="entry name" value="XYLOSE ISOMERASE DOMAIN PROTEIN TIM BARREL"/>
    <property type="match status" value="1"/>
</dbReference>
<proteinExistence type="inferred from homology"/>
<comment type="caution">
    <text evidence="5">The sequence shown here is derived from an EMBL/GenBank/DDBJ whole genome shotgun (WGS) entry which is preliminary data.</text>
</comment>
<dbReference type="PIRSF" id="PIRSF006241">
    <property type="entry name" value="HyI"/>
    <property type="match status" value="1"/>
</dbReference>
<reference evidence="5 6" key="1">
    <citation type="journal article" date="2017" name="ISME J.">
        <title>Energy and carbon metabolisms in a deep terrestrial subsurface fluid microbial community.</title>
        <authorList>
            <person name="Momper L."/>
            <person name="Jungbluth S.P."/>
            <person name="Lee M.D."/>
            <person name="Amend J.P."/>
        </authorList>
    </citation>
    <scope>NUCLEOTIDE SEQUENCE [LARGE SCALE GENOMIC DNA]</scope>
    <source>
        <strain evidence="5">SURF_17</strain>
    </source>
</reference>
<evidence type="ECO:0000256" key="2">
    <source>
        <dbReference type="PIRNR" id="PIRNR006241"/>
    </source>
</evidence>
<name>A0A419EMZ1_9BACT</name>
<dbReference type="InterPro" id="IPR050417">
    <property type="entry name" value="Sugar_Epim/Isomerase"/>
</dbReference>
<gene>
    <name evidence="5" type="ORF">C4532_20090</name>
</gene>
<evidence type="ECO:0000313" key="6">
    <source>
        <dbReference type="Proteomes" id="UP000285961"/>
    </source>
</evidence>
<accession>A0A419EMZ1</accession>
<dbReference type="GO" id="GO:0004519">
    <property type="term" value="F:endonuclease activity"/>
    <property type="evidence" value="ECO:0007669"/>
    <property type="project" value="UniProtKB-KW"/>
</dbReference>
<dbReference type="InterPro" id="IPR036237">
    <property type="entry name" value="Xyl_isomerase-like_sf"/>
</dbReference>
<keyword evidence="5" id="KW-0378">Hydrolase</keyword>
<dbReference type="InterPro" id="IPR026040">
    <property type="entry name" value="HyI-like"/>
</dbReference>
<keyword evidence="5" id="KW-0540">Nuclease</keyword>